<accession>A0A920CCV8</accession>
<keyword evidence="2" id="KW-0238">DNA-binding</keyword>
<dbReference type="PANTHER" id="PTHR38445:SF9">
    <property type="entry name" value="HTH-TYPE TRANSCRIPTIONAL REPRESSOR YTRA"/>
    <property type="match status" value="1"/>
</dbReference>
<keyword evidence="6" id="KW-1185">Reference proteome</keyword>
<dbReference type="InterPro" id="IPR000524">
    <property type="entry name" value="Tscrpt_reg_HTH_GntR"/>
</dbReference>
<dbReference type="Proteomes" id="UP000679779">
    <property type="component" value="Unassembled WGS sequence"/>
</dbReference>
<dbReference type="AlphaFoldDB" id="A0A920CCV8"/>
<evidence type="ECO:0000313" key="6">
    <source>
        <dbReference type="Proteomes" id="UP000679779"/>
    </source>
</evidence>
<dbReference type="PANTHER" id="PTHR38445">
    <property type="entry name" value="HTH-TYPE TRANSCRIPTIONAL REPRESSOR YTRA"/>
    <property type="match status" value="1"/>
</dbReference>
<name>A0A920CCV8_9BACL</name>
<organism evidence="5 6">
    <name type="scientific">Paenibacillus albilobatus</name>
    <dbReference type="NCBI Taxonomy" id="2716884"/>
    <lineage>
        <taxon>Bacteria</taxon>
        <taxon>Bacillati</taxon>
        <taxon>Bacillota</taxon>
        <taxon>Bacilli</taxon>
        <taxon>Bacillales</taxon>
        <taxon>Paenibacillaceae</taxon>
        <taxon>Paenibacillus</taxon>
    </lineage>
</organism>
<dbReference type="SUPFAM" id="SSF46785">
    <property type="entry name" value="Winged helix' DNA-binding domain"/>
    <property type="match status" value="1"/>
</dbReference>
<evidence type="ECO:0000256" key="2">
    <source>
        <dbReference type="ARBA" id="ARBA00023125"/>
    </source>
</evidence>
<evidence type="ECO:0000313" key="5">
    <source>
        <dbReference type="EMBL" id="GIO32274.1"/>
    </source>
</evidence>
<dbReference type="Pfam" id="PF00392">
    <property type="entry name" value="GntR"/>
    <property type="match status" value="1"/>
</dbReference>
<keyword evidence="3" id="KW-0804">Transcription</keyword>
<dbReference type="GO" id="GO:0003700">
    <property type="term" value="F:DNA-binding transcription factor activity"/>
    <property type="evidence" value="ECO:0007669"/>
    <property type="project" value="InterPro"/>
</dbReference>
<comment type="caution">
    <text evidence="5">The sequence shown here is derived from an EMBL/GenBank/DDBJ whole genome shotgun (WGS) entry which is preliminary data.</text>
</comment>
<dbReference type="GO" id="GO:0003677">
    <property type="term" value="F:DNA binding"/>
    <property type="evidence" value="ECO:0007669"/>
    <property type="project" value="UniProtKB-KW"/>
</dbReference>
<reference evidence="5" key="1">
    <citation type="submission" date="2021-03" db="EMBL/GenBank/DDBJ databases">
        <title>Antimicrobial resistance genes in bacteria isolated from Japanese honey, and their potential for conferring macrolide and lincosamide resistance in the American foulbrood pathogen Paenibacillus larvae.</title>
        <authorList>
            <person name="Okamoto M."/>
            <person name="Kumagai M."/>
            <person name="Kanamori H."/>
            <person name="Takamatsu D."/>
        </authorList>
    </citation>
    <scope>NUCLEOTIDE SEQUENCE</scope>
    <source>
        <strain evidence="5">J2TS6</strain>
    </source>
</reference>
<dbReference type="InterPro" id="IPR036388">
    <property type="entry name" value="WH-like_DNA-bd_sf"/>
</dbReference>
<dbReference type="InterPro" id="IPR036390">
    <property type="entry name" value="WH_DNA-bd_sf"/>
</dbReference>
<sequence>MQKVWIPIQLNENSAEPLYHQIESQLRSLIISGQIKEGTLLPSIREFAGGLNCSVITVRRVYQDLESEGLLRTKQGTGTFVAKVGDAERETFRREAVEEALISAVDIGLSVKCEEEELKRLFLAILHRKYHPDGKEGEA</sequence>
<evidence type="ECO:0000256" key="3">
    <source>
        <dbReference type="ARBA" id="ARBA00023163"/>
    </source>
</evidence>
<dbReference type="SMART" id="SM00345">
    <property type="entry name" value="HTH_GNTR"/>
    <property type="match status" value="1"/>
</dbReference>
<proteinExistence type="predicted"/>
<dbReference type="CDD" id="cd07377">
    <property type="entry name" value="WHTH_GntR"/>
    <property type="match status" value="1"/>
</dbReference>
<gene>
    <name evidence="5" type="ORF">J2TS6_34150</name>
</gene>
<dbReference type="PROSITE" id="PS50949">
    <property type="entry name" value="HTH_GNTR"/>
    <property type="match status" value="1"/>
</dbReference>
<feature type="domain" description="HTH gntR-type" evidence="4">
    <location>
        <begin position="16"/>
        <end position="84"/>
    </location>
</feature>
<evidence type="ECO:0000256" key="1">
    <source>
        <dbReference type="ARBA" id="ARBA00023015"/>
    </source>
</evidence>
<dbReference type="Gene3D" id="1.10.10.10">
    <property type="entry name" value="Winged helix-like DNA-binding domain superfamily/Winged helix DNA-binding domain"/>
    <property type="match status" value="1"/>
</dbReference>
<dbReference type="EMBL" id="BORQ01000004">
    <property type="protein sequence ID" value="GIO32274.1"/>
    <property type="molecule type" value="Genomic_DNA"/>
</dbReference>
<protein>
    <submittedName>
        <fullName evidence="5">GntR family transcriptional regulator</fullName>
    </submittedName>
</protein>
<keyword evidence="1" id="KW-0805">Transcription regulation</keyword>
<evidence type="ECO:0000259" key="4">
    <source>
        <dbReference type="PROSITE" id="PS50949"/>
    </source>
</evidence>